<evidence type="ECO:0000256" key="4">
    <source>
        <dbReference type="ARBA" id="ARBA00022764"/>
    </source>
</evidence>
<dbReference type="InterPro" id="IPR006059">
    <property type="entry name" value="SBP"/>
</dbReference>
<dbReference type="PANTHER" id="PTHR30006">
    <property type="entry name" value="THIAMINE-BINDING PERIPLASMIC PROTEIN-RELATED"/>
    <property type="match status" value="1"/>
</dbReference>
<protein>
    <submittedName>
        <fullName evidence="5">Extracellular solute-binding protein</fullName>
    </submittedName>
</protein>
<evidence type="ECO:0000313" key="5">
    <source>
        <dbReference type="EMBL" id="MFC1572892.1"/>
    </source>
</evidence>
<evidence type="ECO:0000313" key="6">
    <source>
        <dbReference type="Proteomes" id="UP001593833"/>
    </source>
</evidence>
<dbReference type="PROSITE" id="PS51257">
    <property type="entry name" value="PROKAR_LIPOPROTEIN"/>
    <property type="match status" value="1"/>
</dbReference>
<keyword evidence="2" id="KW-0813">Transport</keyword>
<dbReference type="PANTHER" id="PTHR30006:SF3">
    <property type="entry name" value="THIAMINE-BINDING PERIPLASMIC PROTEIN"/>
    <property type="match status" value="1"/>
</dbReference>
<accession>A0ABV6YKN4</accession>
<comment type="caution">
    <text evidence="5">The sequence shown here is derived from an EMBL/GenBank/DDBJ whole genome shotgun (WGS) entry which is preliminary data.</text>
</comment>
<keyword evidence="6" id="KW-1185">Reference proteome</keyword>
<evidence type="ECO:0000256" key="1">
    <source>
        <dbReference type="ARBA" id="ARBA00004418"/>
    </source>
</evidence>
<gene>
    <name evidence="5" type="ORF">ACFL6M_04755</name>
</gene>
<dbReference type="CDD" id="cd13589">
    <property type="entry name" value="PBP2_polyamine_RpCGA009"/>
    <property type="match status" value="1"/>
</dbReference>
<name>A0ABV6YKN4_UNCEI</name>
<dbReference type="Gene3D" id="3.40.190.10">
    <property type="entry name" value="Periplasmic binding protein-like II"/>
    <property type="match status" value="2"/>
</dbReference>
<dbReference type="SUPFAM" id="SSF53850">
    <property type="entry name" value="Periplasmic binding protein-like II"/>
    <property type="match status" value="1"/>
</dbReference>
<comment type="subcellular location">
    <subcellularLocation>
        <location evidence="1">Periplasm</location>
    </subcellularLocation>
</comment>
<proteinExistence type="predicted"/>
<organism evidence="5 6">
    <name type="scientific">Eiseniibacteriota bacterium</name>
    <dbReference type="NCBI Taxonomy" id="2212470"/>
    <lineage>
        <taxon>Bacteria</taxon>
        <taxon>Candidatus Eiseniibacteriota</taxon>
    </lineage>
</organism>
<evidence type="ECO:0000256" key="2">
    <source>
        <dbReference type="ARBA" id="ARBA00022448"/>
    </source>
</evidence>
<keyword evidence="4" id="KW-0574">Periplasm</keyword>
<dbReference type="Proteomes" id="UP001593833">
    <property type="component" value="Unassembled WGS sequence"/>
</dbReference>
<keyword evidence="3" id="KW-0732">Signal</keyword>
<dbReference type="Pfam" id="PF13416">
    <property type="entry name" value="SBP_bac_8"/>
    <property type="match status" value="1"/>
</dbReference>
<evidence type="ECO:0000256" key="3">
    <source>
        <dbReference type="ARBA" id="ARBA00022729"/>
    </source>
</evidence>
<reference evidence="5 6" key="1">
    <citation type="submission" date="2024-09" db="EMBL/GenBank/DDBJ databases">
        <authorList>
            <person name="D'Angelo T."/>
        </authorList>
    </citation>
    <scope>NUCLEOTIDE SEQUENCE [LARGE SCALE GENOMIC DNA]</scope>
    <source>
        <strain evidence="5">SAG AM-320-E07</strain>
    </source>
</reference>
<sequence length="354" mass="39419">MRARSSVLLVSVVGVFLLSSLGCGSERETPEEIVVLSYGGEFATAQRAAFFDPFQVKTGIRIVDASYGGEYGRLKAAVESGNVPWDVVDVEASALLRGIRDELFLPIDYSIVDSTDLVPEVVTRFGVGTDIYSVSMGYNTNAFPPGADAPGNWQDFWNTERFPGPRCMKKDPRFTLEIALLADGVPLDEVYAGGTLDVDRAFRSLDRIKDDIAVWWTSGQQPIQLLADGEVVMAAAFGARLFNAQFRDERPVAMNWAGGVLDVEYWTVLRGSKNVQAALQFIDFASQAEQQAELPRHLPLGPVNKRAFEHIPEELARRLNTHPINLERQVFLDADYWADHESDILERFNQWLGE</sequence>
<dbReference type="EMBL" id="JBHPKH010000048">
    <property type="protein sequence ID" value="MFC1572892.1"/>
    <property type="molecule type" value="Genomic_DNA"/>
</dbReference>